<keyword evidence="3" id="KW-1185">Reference proteome</keyword>
<dbReference type="PANTHER" id="PTHR32251:SF17">
    <property type="entry name" value="STEROID 5-ALPHA REDUCTASE C-TERMINAL DOMAIN-CONTAINING PROTEIN"/>
    <property type="match status" value="1"/>
</dbReference>
<feature type="transmembrane region" description="Helical" evidence="1">
    <location>
        <begin position="28"/>
        <end position="49"/>
    </location>
</feature>
<dbReference type="Proteomes" id="UP001156831">
    <property type="component" value="Unassembled WGS sequence"/>
</dbReference>
<feature type="transmembrane region" description="Helical" evidence="1">
    <location>
        <begin position="102"/>
        <end position="125"/>
    </location>
</feature>
<dbReference type="InterPro" id="IPR010721">
    <property type="entry name" value="UstE-like"/>
</dbReference>
<dbReference type="Pfam" id="PF06966">
    <property type="entry name" value="DUF1295"/>
    <property type="match status" value="1"/>
</dbReference>
<accession>A0ABT6JKM4</accession>
<feature type="transmembrane region" description="Helical" evidence="1">
    <location>
        <begin position="190"/>
        <end position="217"/>
    </location>
</feature>
<dbReference type="PROSITE" id="PS50244">
    <property type="entry name" value="S5A_REDUCTASE"/>
    <property type="match status" value="1"/>
</dbReference>
<evidence type="ECO:0000256" key="1">
    <source>
        <dbReference type="SAM" id="Phobius"/>
    </source>
</evidence>
<keyword evidence="1" id="KW-1133">Transmembrane helix</keyword>
<name>A0ABT6JKM4_9GAMM</name>
<keyword evidence="1" id="KW-0812">Transmembrane</keyword>
<feature type="transmembrane region" description="Helical" evidence="1">
    <location>
        <begin position="132"/>
        <end position="152"/>
    </location>
</feature>
<dbReference type="PANTHER" id="PTHR32251">
    <property type="entry name" value="3-OXO-5-ALPHA-STEROID 4-DEHYDROGENASE"/>
    <property type="match status" value="1"/>
</dbReference>
<dbReference type="RefSeq" id="WP_280601396.1">
    <property type="nucleotide sequence ID" value="NZ_JARXRN010000021.1"/>
</dbReference>
<evidence type="ECO:0000313" key="2">
    <source>
        <dbReference type="EMBL" id="MDH5830611.1"/>
    </source>
</evidence>
<reference evidence="2 3" key="1">
    <citation type="submission" date="2023-04" db="EMBL/GenBank/DDBJ databases">
        <title>Luteimonas sp. M1R5S18.</title>
        <authorList>
            <person name="Sun J.-Q."/>
        </authorList>
    </citation>
    <scope>NUCLEOTIDE SEQUENCE [LARGE SCALE GENOMIC DNA]</scope>
    <source>
        <strain evidence="2 3">M1R5S18</strain>
    </source>
</reference>
<dbReference type="Gene3D" id="1.20.120.1630">
    <property type="match status" value="1"/>
</dbReference>
<gene>
    <name evidence="2" type="ORF">QFW80_08805</name>
</gene>
<proteinExistence type="predicted"/>
<comment type="caution">
    <text evidence="2">The sequence shown here is derived from an EMBL/GenBank/DDBJ whole genome shotgun (WGS) entry which is preliminary data.</text>
</comment>
<evidence type="ECO:0000313" key="3">
    <source>
        <dbReference type="Proteomes" id="UP001156831"/>
    </source>
</evidence>
<sequence>MATVLLVFAFAAAMMALGWRWQRRHTNIGIVDVLWACGVGIAAAVAALLGEGAVVPRALLASLGAAWGLRLAAHLWQRVRSEPEDGRYRHLRAHWDGHQGRIFGFFQFQALLVVLFALPFVAVAANPRDDAWGWWLAAVAVWIGSVAGEAIADRQLARFRADPANRGRTCREGLWRYSRHPNYFFEWLHWFAYVLLAVGSPLWWLALSGPVVMFVFLRWISGIPFTEQQALRTRGDDYRAYQRSTPMLFPWFPSDDAPRTEEHSR</sequence>
<dbReference type="EMBL" id="JARXRN010000021">
    <property type="protein sequence ID" value="MDH5830611.1"/>
    <property type="molecule type" value="Genomic_DNA"/>
</dbReference>
<keyword evidence="1" id="KW-0472">Membrane</keyword>
<protein>
    <submittedName>
        <fullName evidence="2">DUF1295 domain-containing protein</fullName>
    </submittedName>
</protein>
<organism evidence="2 3">
    <name type="scientific">Luteimonas rhizosphaericola</name>
    <dbReference type="NCBI Taxonomy" id="3042024"/>
    <lineage>
        <taxon>Bacteria</taxon>
        <taxon>Pseudomonadati</taxon>
        <taxon>Pseudomonadota</taxon>
        <taxon>Gammaproteobacteria</taxon>
        <taxon>Lysobacterales</taxon>
        <taxon>Lysobacteraceae</taxon>
        <taxon>Luteimonas</taxon>
    </lineage>
</organism>